<gene>
    <name evidence="2" type="ORF">A3B40_05995</name>
</gene>
<name>A0A1F7IQ72_9BACT</name>
<accession>A0A1F7IQ72</accession>
<keyword evidence="1" id="KW-1133">Transmembrane helix</keyword>
<organism evidence="2 3">
    <name type="scientific">Candidatus Roizmanbacteria bacterium RIFCSPLOWO2_01_FULL_37_16</name>
    <dbReference type="NCBI Taxonomy" id="1802058"/>
    <lineage>
        <taxon>Bacteria</taxon>
        <taxon>Candidatus Roizmaniibacteriota</taxon>
    </lineage>
</organism>
<proteinExistence type="predicted"/>
<dbReference type="AlphaFoldDB" id="A0A1F7IQ72"/>
<sequence>MIVKAINFMSKLKIFLLIIGVFVITVLFFSYFLTKKDEGPIEGMALSIVLRQSPEYKLSLKSIDIKQALTSDYQLNVPFGYYNLKILTEKEKLLLAGKVAKDKVNFPPYTIGDLVEEELPVNIIVEPLNEIVLYLPFFPKAKKVVITDENGIKKFEIETARLQLAKNVLIKLCGNGICDFNENLFACFKDCRFKFK</sequence>
<comment type="caution">
    <text evidence="2">The sequence shown here is derived from an EMBL/GenBank/DDBJ whole genome shotgun (WGS) entry which is preliminary data.</text>
</comment>
<feature type="transmembrane region" description="Helical" evidence="1">
    <location>
        <begin position="12"/>
        <end position="33"/>
    </location>
</feature>
<dbReference type="Proteomes" id="UP000178040">
    <property type="component" value="Unassembled WGS sequence"/>
</dbReference>
<protein>
    <submittedName>
        <fullName evidence="2">Uncharacterized protein</fullName>
    </submittedName>
</protein>
<dbReference type="EMBL" id="MGAI01000007">
    <property type="protein sequence ID" value="OGK45452.1"/>
    <property type="molecule type" value="Genomic_DNA"/>
</dbReference>
<evidence type="ECO:0000313" key="3">
    <source>
        <dbReference type="Proteomes" id="UP000178040"/>
    </source>
</evidence>
<keyword evidence="1" id="KW-0812">Transmembrane</keyword>
<evidence type="ECO:0000256" key="1">
    <source>
        <dbReference type="SAM" id="Phobius"/>
    </source>
</evidence>
<evidence type="ECO:0000313" key="2">
    <source>
        <dbReference type="EMBL" id="OGK45452.1"/>
    </source>
</evidence>
<reference evidence="2 3" key="1">
    <citation type="journal article" date="2016" name="Nat. Commun.">
        <title>Thousands of microbial genomes shed light on interconnected biogeochemical processes in an aquifer system.</title>
        <authorList>
            <person name="Anantharaman K."/>
            <person name="Brown C.T."/>
            <person name="Hug L.A."/>
            <person name="Sharon I."/>
            <person name="Castelle C.J."/>
            <person name="Probst A.J."/>
            <person name="Thomas B.C."/>
            <person name="Singh A."/>
            <person name="Wilkins M.J."/>
            <person name="Karaoz U."/>
            <person name="Brodie E.L."/>
            <person name="Williams K.H."/>
            <person name="Hubbard S.S."/>
            <person name="Banfield J.F."/>
        </authorList>
    </citation>
    <scope>NUCLEOTIDE SEQUENCE [LARGE SCALE GENOMIC DNA]</scope>
</reference>
<keyword evidence="1" id="KW-0472">Membrane</keyword>